<dbReference type="Pfam" id="PF00196">
    <property type="entry name" value="GerE"/>
    <property type="match status" value="1"/>
</dbReference>
<feature type="domain" description="HTH luxR-type" evidence="4">
    <location>
        <begin position="230"/>
        <end position="295"/>
    </location>
</feature>
<dbReference type="InterPro" id="IPR000792">
    <property type="entry name" value="Tscrpt_reg_LuxR_C"/>
</dbReference>
<evidence type="ECO:0000313" key="6">
    <source>
        <dbReference type="Proteomes" id="UP000184395"/>
    </source>
</evidence>
<evidence type="ECO:0000313" key="5">
    <source>
        <dbReference type="EMBL" id="SHK80858.1"/>
    </source>
</evidence>
<dbReference type="InterPro" id="IPR036693">
    <property type="entry name" value="TF_LuxR_autoind-bd_dom_sf"/>
</dbReference>
<dbReference type="GO" id="GO:0006355">
    <property type="term" value="P:regulation of DNA-templated transcription"/>
    <property type="evidence" value="ECO:0007669"/>
    <property type="project" value="InterPro"/>
</dbReference>
<dbReference type="PANTHER" id="PTHR44688">
    <property type="entry name" value="DNA-BINDING TRANSCRIPTIONAL ACTIVATOR DEVR_DOSR"/>
    <property type="match status" value="1"/>
</dbReference>
<dbReference type="OrthoDB" id="9149076at2"/>
<accession>A0A1M6VHA6</accession>
<evidence type="ECO:0000256" key="3">
    <source>
        <dbReference type="ARBA" id="ARBA00023163"/>
    </source>
</evidence>
<sequence>MHGFSVPLIDMERRQAGGQPAAAGAAQTADAPPELIWHTDRDLAADSTARRPDAQSHLIRELASAATPAERMRLFAGLLRIIGFNTVAYVTLQVVNERVARAFMVEGLVPAQFRGNYFHERYFEVDPRLAIGRAHAPPVVWDLSQLNKACRSRGRDPRANRFLQEMDADGMRSGIMLGLPVPSSGFQVIVSFTSMNPRNKWIDSSILAQTLGLGLSLHQLAAAYRRTIARQSVGATVSERQREILLCVASGLSDKQIALRLHTSVHNVDYHLRLLRKTYGVRHRSELAYLAGRLRLNG</sequence>
<dbReference type="PANTHER" id="PTHR44688:SF16">
    <property type="entry name" value="DNA-BINDING TRANSCRIPTIONAL ACTIVATOR DEVR_DOSR"/>
    <property type="match status" value="1"/>
</dbReference>
<evidence type="ECO:0000256" key="1">
    <source>
        <dbReference type="ARBA" id="ARBA00023015"/>
    </source>
</evidence>
<dbReference type="InterPro" id="IPR036388">
    <property type="entry name" value="WH-like_DNA-bd_sf"/>
</dbReference>
<gene>
    <name evidence="5" type="ORF">SAMN05192548_103921</name>
</gene>
<dbReference type="SUPFAM" id="SSF75516">
    <property type="entry name" value="Pheromone-binding domain of LuxR-like quorum-sensing transcription factors"/>
    <property type="match status" value="1"/>
</dbReference>
<dbReference type="GO" id="GO:0003677">
    <property type="term" value="F:DNA binding"/>
    <property type="evidence" value="ECO:0007669"/>
    <property type="project" value="UniProtKB-KW"/>
</dbReference>
<dbReference type="Gene3D" id="3.30.450.80">
    <property type="entry name" value="Transcription factor LuxR-like, autoinducer-binding domain"/>
    <property type="match status" value="1"/>
</dbReference>
<dbReference type="Pfam" id="PF03472">
    <property type="entry name" value="Autoind_bind"/>
    <property type="match status" value="1"/>
</dbReference>
<dbReference type="AlphaFoldDB" id="A0A1M6VHA6"/>
<keyword evidence="2" id="KW-0238">DNA-binding</keyword>
<dbReference type="STRING" id="169427.SAMN05192548_103921"/>
<proteinExistence type="predicted"/>
<dbReference type="CDD" id="cd06170">
    <property type="entry name" value="LuxR_C_like"/>
    <property type="match status" value="1"/>
</dbReference>
<dbReference type="RefSeq" id="WP_073431548.1">
    <property type="nucleotide sequence ID" value="NZ_CADFGY010000008.1"/>
</dbReference>
<dbReference type="EMBL" id="FRAB01000039">
    <property type="protein sequence ID" value="SHK80858.1"/>
    <property type="molecule type" value="Genomic_DNA"/>
</dbReference>
<name>A0A1M6VHA6_9BURK</name>
<dbReference type="InterPro" id="IPR016032">
    <property type="entry name" value="Sig_transdc_resp-reg_C-effctor"/>
</dbReference>
<keyword evidence="1" id="KW-0805">Transcription regulation</keyword>
<dbReference type="InterPro" id="IPR005143">
    <property type="entry name" value="TF_LuxR_autoind-bd_dom"/>
</dbReference>
<reference evidence="5 6" key="1">
    <citation type="submission" date="2016-11" db="EMBL/GenBank/DDBJ databases">
        <authorList>
            <person name="Jaros S."/>
            <person name="Januszkiewicz K."/>
            <person name="Wedrychowicz H."/>
        </authorList>
    </citation>
    <scope>NUCLEOTIDE SEQUENCE [LARGE SCALE GENOMIC DNA]</scope>
    <source>
        <strain evidence="5 6">LMG 20594</strain>
    </source>
</reference>
<dbReference type="PROSITE" id="PS50043">
    <property type="entry name" value="HTH_LUXR_2"/>
    <property type="match status" value="1"/>
</dbReference>
<evidence type="ECO:0000256" key="2">
    <source>
        <dbReference type="ARBA" id="ARBA00023125"/>
    </source>
</evidence>
<dbReference type="Gene3D" id="1.10.10.10">
    <property type="entry name" value="Winged helix-like DNA-binding domain superfamily/Winged helix DNA-binding domain"/>
    <property type="match status" value="1"/>
</dbReference>
<keyword evidence="3" id="KW-0804">Transcription</keyword>
<evidence type="ECO:0000259" key="4">
    <source>
        <dbReference type="PROSITE" id="PS50043"/>
    </source>
</evidence>
<dbReference type="Proteomes" id="UP000184395">
    <property type="component" value="Unassembled WGS sequence"/>
</dbReference>
<protein>
    <submittedName>
        <fullName evidence="5">Transcriptional regulator, LuxR family</fullName>
    </submittedName>
</protein>
<organism evidence="5 6">
    <name type="scientific">Paraburkholderia terricola</name>
    <dbReference type="NCBI Taxonomy" id="169427"/>
    <lineage>
        <taxon>Bacteria</taxon>
        <taxon>Pseudomonadati</taxon>
        <taxon>Pseudomonadota</taxon>
        <taxon>Betaproteobacteria</taxon>
        <taxon>Burkholderiales</taxon>
        <taxon>Burkholderiaceae</taxon>
        <taxon>Paraburkholderia</taxon>
    </lineage>
</organism>
<dbReference type="SMART" id="SM00421">
    <property type="entry name" value="HTH_LUXR"/>
    <property type="match status" value="1"/>
</dbReference>
<dbReference type="SUPFAM" id="SSF46894">
    <property type="entry name" value="C-terminal effector domain of the bipartite response regulators"/>
    <property type="match status" value="1"/>
</dbReference>